<evidence type="ECO:0000313" key="2">
    <source>
        <dbReference type="Proteomes" id="UP001163321"/>
    </source>
</evidence>
<gene>
    <name evidence="1" type="ORF">PsorP6_002273</name>
</gene>
<protein>
    <submittedName>
        <fullName evidence="1">Uncharacterized protein</fullName>
    </submittedName>
</protein>
<comment type="caution">
    <text evidence="1">The sequence shown here is derived from an EMBL/GenBank/DDBJ whole genome shotgun (WGS) entry which is preliminary data.</text>
</comment>
<reference evidence="1 2" key="1">
    <citation type="journal article" date="2022" name="bioRxiv">
        <title>The genome of the oomycete Peronosclerospora sorghi, a cosmopolitan pathogen of maize and sorghum, is inflated with dispersed pseudogenes.</title>
        <authorList>
            <person name="Fletcher K."/>
            <person name="Martin F."/>
            <person name="Isakeit T."/>
            <person name="Cavanaugh K."/>
            <person name="Magill C."/>
            <person name="Michelmore R."/>
        </authorList>
    </citation>
    <scope>NUCLEOTIDE SEQUENCE [LARGE SCALE GENOMIC DNA]</scope>
    <source>
        <strain evidence="1">P6</strain>
    </source>
</reference>
<name>A0ACC0WWN3_9STRA</name>
<proteinExistence type="predicted"/>
<dbReference type="Proteomes" id="UP001163321">
    <property type="component" value="Chromosome 1"/>
</dbReference>
<keyword evidence="2" id="KW-1185">Reference proteome</keyword>
<accession>A0ACC0WWN3</accession>
<sequence length="119" mass="13360">MEWSGHTGVDIARTLKRTQSRGTKPNTTKERTARPYPDIRSSRRIPDRKARMADPVSTRLGPDPSWQEIYSSIFSTPVGSKPDLKAGLEHNMLLFSIFLGRISSGSRLISENIASNTRF</sequence>
<dbReference type="EMBL" id="CM047580">
    <property type="protein sequence ID" value="KAI9923204.1"/>
    <property type="molecule type" value="Genomic_DNA"/>
</dbReference>
<evidence type="ECO:0000313" key="1">
    <source>
        <dbReference type="EMBL" id="KAI9923204.1"/>
    </source>
</evidence>
<organism evidence="1 2">
    <name type="scientific">Peronosclerospora sorghi</name>
    <dbReference type="NCBI Taxonomy" id="230839"/>
    <lineage>
        <taxon>Eukaryota</taxon>
        <taxon>Sar</taxon>
        <taxon>Stramenopiles</taxon>
        <taxon>Oomycota</taxon>
        <taxon>Peronosporomycetes</taxon>
        <taxon>Peronosporales</taxon>
        <taxon>Peronosporaceae</taxon>
        <taxon>Peronosclerospora</taxon>
    </lineage>
</organism>